<evidence type="ECO:0000256" key="1">
    <source>
        <dbReference type="SAM" id="MobiDB-lite"/>
    </source>
</evidence>
<dbReference type="EMBL" id="GIFC01017882">
    <property type="protein sequence ID" value="MXU99965.1"/>
    <property type="molecule type" value="Transcribed_RNA"/>
</dbReference>
<feature type="transmembrane region" description="Helical" evidence="2">
    <location>
        <begin position="511"/>
        <end position="532"/>
    </location>
</feature>
<name>A0A6B0VEC2_IXORI</name>
<evidence type="ECO:0000256" key="2">
    <source>
        <dbReference type="SAM" id="Phobius"/>
    </source>
</evidence>
<keyword evidence="2" id="KW-1133">Transmembrane helix</keyword>
<evidence type="ECO:0000313" key="3">
    <source>
        <dbReference type="EMBL" id="MXU99965.1"/>
    </source>
</evidence>
<sequence length="533" mass="57350">MLQRPSFDNKLLSSVPCLLLGRAVAKLTARLQGSEIQGHAGGCTRWQPVAVASFVSSYVGGSTRGGAVPSTHGQEPRRWGRGRGSPKLLLLPAPSKQLLFLPLALLLVERLFPAATLFLATPFLLPPHLALPRHQGALFLHSSQLFPEHVGLMLVQVHLHLVLQGAPAAEHVLLQLLLAQPLCFVELLPAHGKLVFEGARLGQPGPSLPLLVELLVARLEVHLGEAVVLITLLQGLHHHGAWGAGEKEALVETALERLLGSLLARKLHDALAHGAAAVVDDHDGALHFAEHREGHLEQLVGHPLAEVFDAECGAVSGEPHAQRLLLVLLHRQEVERRLGRLRILPGVQFDEAEPLRRVEEDLGHLSVVLEELSELILGEVARQVPDEEAAAACELLRLDHGSSLEAGGRPAEVGELFEHRVHRRRHLSPRSLPAGLLLLLLRHRRLDVSAGTPAFRPAVHQRGRVRRHVHTAIAHGTPRVLVSPNDADARDKGKTGEVDDASGGEASAAHWKLWLTVAAAAVVAVAAVGLAVA</sequence>
<organism evidence="3">
    <name type="scientific">Ixodes ricinus</name>
    <name type="common">Common tick</name>
    <name type="synonym">Acarus ricinus</name>
    <dbReference type="NCBI Taxonomy" id="34613"/>
    <lineage>
        <taxon>Eukaryota</taxon>
        <taxon>Metazoa</taxon>
        <taxon>Ecdysozoa</taxon>
        <taxon>Arthropoda</taxon>
        <taxon>Chelicerata</taxon>
        <taxon>Arachnida</taxon>
        <taxon>Acari</taxon>
        <taxon>Parasitiformes</taxon>
        <taxon>Ixodida</taxon>
        <taxon>Ixodoidea</taxon>
        <taxon>Ixodidae</taxon>
        <taxon>Ixodinae</taxon>
        <taxon>Ixodes</taxon>
    </lineage>
</organism>
<feature type="compositionally biased region" description="Basic and acidic residues" evidence="1">
    <location>
        <begin position="487"/>
        <end position="497"/>
    </location>
</feature>
<dbReference type="AlphaFoldDB" id="A0A6B0VEC2"/>
<accession>A0A6B0VEC2</accession>
<feature type="region of interest" description="Disordered" evidence="1">
    <location>
        <begin position="480"/>
        <end position="503"/>
    </location>
</feature>
<reference evidence="3" key="1">
    <citation type="submission" date="2019-12" db="EMBL/GenBank/DDBJ databases">
        <title>An insight into the sialome of adult female Ixodes ricinus ticks feeding for 6 days.</title>
        <authorList>
            <person name="Perner J."/>
            <person name="Ribeiro J.M.C."/>
        </authorList>
    </citation>
    <scope>NUCLEOTIDE SEQUENCE</scope>
    <source>
        <strain evidence="3">Semi-engorged</strain>
        <tissue evidence="3">Salivary glands</tissue>
    </source>
</reference>
<protein>
    <submittedName>
        <fullName evidence="3">Uncharacterized protein</fullName>
    </submittedName>
</protein>
<keyword evidence="2" id="KW-0812">Transmembrane</keyword>
<proteinExistence type="predicted"/>
<keyword evidence="2" id="KW-0472">Membrane</keyword>